<sequence>MIIAVASGKGGTGKTTVTAALAANWNAPVAAVDLDVEEPNLHLFLHPAITGTEKGYIEIPKADEGMCTSCGACAELCQFKAIALIGDTLLTFPDMCHGCGGCIAVCPTGALTVDSRELGELCHGTSGNIAFHMGRLRIGEAMCPPLMKLVKHDVFSAYEDDSRDIILDSPPGASCPAVCAVSDADCVVLVTEPTPFGFYDFKIAYEAFSVFEKPMGVVVNKAGIGDRQVYDFCAEHNIPIWAEIPFERHIAEAYSTGAVITQAVPTLQPVFETLRQSIQESVHA</sequence>
<dbReference type="InterPro" id="IPR002586">
    <property type="entry name" value="CobQ/CobB/MinD/ParA_Nub-bd_dom"/>
</dbReference>
<dbReference type="EMBL" id="JXMS01000010">
    <property type="protein sequence ID" value="OBQ52433.1"/>
    <property type="molecule type" value="Genomic_DNA"/>
</dbReference>
<dbReference type="InterPro" id="IPR027417">
    <property type="entry name" value="P-loop_NTPase"/>
</dbReference>
<comment type="caution">
    <text evidence="5">The sequence shown here is derived from an EMBL/GenBank/DDBJ whole genome shotgun (WGS) entry which is preliminary data.</text>
</comment>
<keyword evidence="3" id="KW-0411">Iron-sulfur</keyword>
<proteinExistence type="predicted"/>
<reference evidence="5 6" key="1">
    <citation type="submission" date="2015-01" db="EMBL/GenBank/DDBJ databases">
        <title>Desulfovibrio sp. JC271 draft genome sequence.</title>
        <authorList>
            <person name="Shivani Y."/>
            <person name="Subhash Y."/>
            <person name="Sasikala C."/>
            <person name="Ramana C.V."/>
        </authorList>
    </citation>
    <scope>NUCLEOTIDE SEQUENCE [LARGE SCALE GENOMIC DNA]</scope>
    <source>
        <strain evidence="5 6">JC271</strain>
    </source>
</reference>
<dbReference type="Proteomes" id="UP000091979">
    <property type="component" value="Unassembled WGS sequence"/>
</dbReference>
<evidence type="ECO:0000259" key="4">
    <source>
        <dbReference type="PROSITE" id="PS51379"/>
    </source>
</evidence>
<dbReference type="InterPro" id="IPR017896">
    <property type="entry name" value="4Fe4S_Fe-S-bd"/>
</dbReference>
<feature type="domain" description="4Fe-4S ferredoxin-type" evidence="4">
    <location>
        <begin position="87"/>
        <end position="116"/>
    </location>
</feature>
<feature type="domain" description="4Fe-4S ferredoxin-type" evidence="4">
    <location>
        <begin position="58"/>
        <end position="84"/>
    </location>
</feature>
<evidence type="ECO:0000256" key="3">
    <source>
        <dbReference type="ARBA" id="ARBA00023014"/>
    </source>
</evidence>
<evidence type="ECO:0000256" key="1">
    <source>
        <dbReference type="ARBA" id="ARBA00022723"/>
    </source>
</evidence>
<dbReference type="Gene3D" id="3.40.50.300">
    <property type="entry name" value="P-loop containing nucleotide triphosphate hydrolases"/>
    <property type="match status" value="1"/>
</dbReference>
<evidence type="ECO:0000313" key="6">
    <source>
        <dbReference type="Proteomes" id="UP000091979"/>
    </source>
</evidence>
<dbReference type="Gene3D" id="3.30.70.20">
    <property type="match status" value="1"/>
</dbReference>
<dbReference type="PANTHER" id="PTHR43063:SF1">
    <property type="entry name" value="4FE-4S CLUSTER CONTAINING PARA FAMILY ATPASE PROTEIN"/>
    <property type="match status" value="1"/>
</dbReference>
<dbReference type="SUPFAM" id="SSF52540">
    <property type="entry name" value="P-loop containing nucleoside triphosphate hydrolases"/>
    <property type="match status" value="1"/>
</dbReference>
<dbReference type="Pfam" id="PF01656">
    <property type="entry name" value="CbiA"/>
    <property type="match status" value="1"/>
</dbReference>
<dbReference type="PANTHER" id="PTHR43063">
    <property type="entry name" value="4FE-4S CLUSTER CONTAINING PARA FAMILY ATPASE PROTEIN"/>
    <property type="match status" value="1"/>
</dbReference>
<evidence type="ECO:0000313" key="5">
    <source>
        <dbReference type="EMBL" id="OBQ52433.1"/>
    </source>
</evidence>
<dbReference type="GO" id="GO:0051536">
    <property type="term" value="F:iron-sulfur cluster binding"/>
    <property type="evidence" value="ECO:0007669"/>
    <property type="project" value="UniProtKB-KW"/>
</dbReference>
<organism evidence="5 6">
    <name type="scientific">Halodesulfovibrio spirochaetisodalis</name>
    <dbReference type="NCBI Taxonomy" id="1560234"/>
    <lineage>
        <taxon>Bacteria</taxon>
        <taxon>Pseudomonadati</taxon>
        <taxon>Thermodesulfobacteriota</taxon>
        <taxon>Desulfovibrionia</taxon>
        <taxon>Desulfovibrionales</taxon>
        <taxon>Desulfovibrionaceae</taxon>
        <taxon>Halodesulfovibrio</taxon>
    </lineage>
</organism>
<dbReference type="AlphaFoldDB" id="A0A1B7XE58"/>
<dbReference type="RefSeq" id="WP_066854219.1">
    <property type="nucleotide sequence ID" value="NZ_JXMS01000010.1"/>
</dbReference>
<name>A0A1B7XE58_9BACT</name>
<dbReference type="STRING" id="1560234.SP90_07630"/>
<keyword evidence="2" id="KW-0408">Iron</keyword>
<dbReference type="PROSITE" id="PS51379">
    <property type="entry name" value="4FE4S_FER_2"/>
    <property type="match status" value="2"/>
</dbReference>
<dbReference type="PATRIC" id="fig|1560234.3.peg.349"/>
<protein>
    <submittedName>
        <fullName evidence="5">(4Fe-4S)-binding protein</fullName>
    </submittedName>
</protein>
<gene>
    <name evidence="5" type="ORF">SP90_07630</name>
</gene>
<dbReference type="PROSITE" id="PS00198">
    <property type="entry name" value="4FE4S_FER_1"/>
    <property type="match status" value="1"/>
</dbReference>
<dbReference type="OrthoDB" id="9778602at2"/>
<dbReference type="InterPro" id="IPR017900">
    <property type="entry name" value="4Fe4S_Fe_S_CS"/>
</dbReference>
<keyword evidence="1" id="KW-0479">Metal-binding</keyword>
<keyword evidence="6" id="KW-1185">Reference proteome</keyword>
<dbReference type="GO" id="GO:0046872">
    <property type="term" value="F:metal ion binding"/>
    <property type="evidence" value="ECO:0007669"/>
    <property type="project" value="UniProtKB-KW"/>
</dbReference>
<accession>A0A1B7XE58</accession>
<evidence type="ECO:0000256" key="2">
    <source>
        <dbReference type="ARBA" id="ARBA00023004"/>
    </source>
</evidence>
<dbReference type="SUPFAM" id="SSF54862">
    <property type="entry name" value="4Fe-4S ferredoxins"/>
    <property type="match status" value="1"/>
</dbReference>
<dbReference type="Pfam" id="PF00037">
    <property type="entry name" value="Fer4"/>
    <property type="match status" value="2"/>
</dbReference>